<feature type="domain" description="D-isomer specific 2-hydroxyacid dehydrogenase catalytic" evidence="5">
    <location>
        <begin position="22"/>
        <end position="312"/>
    </location>
</feature>
<evidence type="ECO:0000256" key="2">
    <source>
        <dbReference type="ARBA" id="ARBA00023002"/>
    </source>
</evidence>
<sequence>MKIVLLDADTLGRDTDLGAFASLGEFISYKTTSQNEVKGRIKDADIIITNKVCLGKNELENSKVGLIALTATGTNNIDLEFCAKSGIVVKNVANYSTNSVAQQCFASLLALLNHTSYYDSYCKDINGWANSEVFVHLQAKIYELANKSFCVVGFGDIGRAVAKIASAFNCNVCYYSTSGKNNNNEYKRVNFEDVLKYNIISIHAPLNEKTQNLFNKNAIQKLQNGTILANFGRGAIVDENALAREIDEREIYYCCDVLSTEPMPKNHPFLSLKHKEHLLLSPHIAWASVEARKTLMGLVYENIKNFLKEKNNES</sequence>
<evidence type="ECO:0000259" key="6">
    <source>
        <dbReference type="Pfam" id="PF02826"/>
    </source>
</evidence>
<dbReference type="KEGG" id="cinf:CINF_0503"/>
<accession>A0A7H9CH87</accession>
<dbReference type="GO" id="GO:0051287">
    <property type="term" value="F:NAD binding"/>
    <property type="evidence" value="ECO:0007669"/>
    <property type="project" value="InterPro"/>
</dbReference>
<dbReference type="InterPro" id="IPR006140">
    <property type="entry name" value="D-isomer_DH_NAD-bd"/>
</dbReference>
<gene>
    <name evidence="7" type="primary">hprA</name>
    <name evidence="7" type="ORF">CINF_0503</name>
</gene>
<dbReference type="Pfam" id="PF02826">
    <property type="entry name" value="2-Hacid_dh_C"/>
    <property type="match status" value="1"/>
</dbReference>
<dbReference type="SUPFAM" id="SSF52283">
    <property type="entry name" value="Formate/glycerate dehydrogenase catalytic domain-like"/>
    <property type="match status" value="1"/>
</dbReference>
<dbReference type="Pfam" id="PF00389">
    <property type="entry name" value="2-Hacid_dh"/>
    <property type="match status" value="1"/>
</dbReference>
<dbReference type="GO" id="GO:0016616">
    <property type="term" value="F:oxidoreductase activity, acting on the CH-OH group of donors, NAD or NADP as acceptor"/>
    <property type="evidence" value="ECO:0007669"/>
    <property type="project" value="InterPro"/>
</dbReference>
<name>A0A7H9CH87_9BACT</name>
<evidence type="ECO:0000256" key="1">
    <source>
        <dbReference type="ARBA" id="ARBA00005854"/>
    </source>
</evidence>
<dbReference type="InterPro" id="IPR050418">
    <property type="entry name" value="D-iso_2-hydroxyacid_DH_PdxB"/>
</dbReference>
<organism evidence="7 8">
    <name type="scientific">Candidatus Campylobacter infans</name>
    <dbReference type="NCBI Taxonomy" id="2561898"/>
    <lineage>
        <taxon>Bacteria</taxon>
        <taxon>Pseudomonadati</taxon>
        <taxon>Campylobacterota</taxon>
        <taxon>Epsilonproteobacteria</taxon>
        <taxon>Campylobacterales</taxon>
        <taxon>Campylobacteraceae</taxon>
        <taxon>Campylobacter</taxon>
    </lineage>
</organism>
<evidence type="ECO:0000313" key="8">
    <source>
        <dbReference type="Proteomes" id="UP000509414"/>
    </source>
</evidence>
<reference evidence="7 8" key="1">
    <citation type="submission" date="2020-02" db="EMBL/GenBank/DDBJ databases">
        <title>Complete genome sequence of the novel Campylobacter species Candidatus Campylobacter infans.</title>
        <authorList>
            <person name="Duim B."/>
            <person name="Zomer A."/>
            <person name="van der Graaf L."/>
            <person name="Wagenaar J."/>
        </authorList>
    </citation>
    <scope>NUCLEOTIDE SEQUENCE [LARGE SCALE GENOMIC DNA]</scope>
    <source>
        <strain evidence="7 8">19S00001</strain>
    </source>
</reference>
<evidence type="ECO:0000256" key="3">
    <source>
        <dbReference type="ARBA" id="ARBA00023027"/>
    </source>
</evidence>
<keyword evidence="2 4" id="KW-0560">Oxidoreductase</keyword>
<dbReference type="PANTHER" id="PTHR43761">
    <property type="entry name" value="D-ISOMER SPECIFIC 2-HYDROXYACID DEHYDROGENASE FAMILY PROTEIN (AFU_ORTHOLOGUE AFUA_1G13630)"/>
    <property type="match status" value="1"/>
</dbReference>
<dbReference type="PANTHER" id="PTHR43761:SF1">
    <property type="entry name" value="D-ISOMER SPECIFIC 2-HYDROXYACID DEHYDROGENASE CATALYTIC DOMAIN-CONTAINING PROTEIN-RELATED"/>
    <property type="match status" value="1"/>
</dbReference>
<dbReference type="RefSeq" id="WP_179975628.1">
    <property type="nucleotide sequence ID" value="NZ_CP049075.1"/>
</dbReference>
<feature type="domain" description="D-isomer specific 2-hydroxyacid dehydrogenase NAD-binding" evidence="6">
    <location>
        <begin position="106"/>
        <end position="285"/>
    </location>
</feature>
<evidence type="ECO:0000256" key="4">
    <source>
        <dbReference type="RuleBase" id="RU003719"/>
    </source>
</evidence>
<dbReference type="Proteomes" id="UP000509414">
    <property type="component" value="Chromosome"/>
</dbReference>
<dbReference type="AlphaFoldDB" id="A0A7H9CH87"/>
<evidence type="ECO:0000313" key="7">
    <source>
        <dbReference type="EMBL" id="QLI05031.1"/>
    </source>
</evidence>
<dbReference type="SUPFAM" id="SSF51735">
    <property type="entry name" value="NAD(P)-binding Rossmann-fold domains"/>
    <property type="match status" value="1"/>
</dbReference>
<keyword evidence="8" id="KW-1185">Reference proteome</keyword>
<keyword evidence="3" id="KW-0520">NAD</keyword>
<dbReference type="InterPro" id="IPR006139">
    <property type="entry name" value="D-isomer_2_OHA_DH_cat_dom"/>
</dbReference>
<dbReference type="Gene3D" id="3.40.50.720">
    <property type="entry name" value="NAD(P)-binding Rossmann-like Domain"/>
    <property type="match status" value="2"/>
</dbReference>
<proteinExistence type="inferred from homology"/>
<dbReference type="NCBIfam" id="NF006263">
    <property type="entry name" value="PRK08410.1"/>
    <property type="match status" value="1"/>
</dbReference>
<protein>
    <submittedName>
        <fullName evidence="7">2-hydroxyacid dehydrogenase</fullName>
    </submittedName>
</protein>
<comment type="similarity">
    <text evidence="1 4">Belongs to the D-isomer specific 2-hydroxyacid dehydrogenase family.</text>
</comment>
<evidence type="ECO:0000259" key="5">
    <source>
        <dbReference type="Pfam" id="PF00389"/>
    </source>
</evidence>
<dbReference type="EMBL" id="CP049075">
    <property type="protein sequence ID" value="QLI05031.1"/>
    <property type="molecule type" value="Genomic_DNA"/>
</dbReference>
<dbReference type="InterPro" id="IPR036291">
    <property type="entry name" value="NAD(P)-bd_dom_sf"/>
</dbReference>